<accession>A0A2P2CD12</accession>
<dbReference type="SUPFAM" id="SSF54001">
    <property type="entry name" value="Cysteine proteinases"/>
    <property type="match status" value="1"/>
</dbReference>
<gene>
    <name evidence="1" type="ORF">NOCA2690014</name>
</gene>
<dbReference type="Gene3D" id="3.90.1720.10">
    <property type="entry name" value="endopeptidase domain like (from Nostoc punctiforme)"/>
    <property type="match status" value="1"/>
</dbReference>
<dbReference type="EMBL" id="CZKA01000066">
    <property type="protein sequence ID" value="CUR59886.1"/>
    <property type="molecule type" value="Genomic_DNA"/>
</dbReference>
<protein>
    <submittedName>
        <fullName evidence="1">Uncharacterized protein</fullName>
    </submittedName>
</protein>
<organism evidence="1">
    <name type="scientific">metagenome</name>
    <dbReference type="NCBI Taxonomy" id="256318"/>
    <lineage>
        <taxon>unclassified sequences</taxon>
        <taxon>metagenomes</taxon>
    </lineage>
</organism>
<reference evidence="1" key="1">
    <citation type="submission" date="2015-08" db="EMBL/GenBank/DDBJ databases">
        <authorList>
            <person name="Babu N.S."/>
            <person name="Beckwith C.J."/>
            <person name="Beseler K.G."/>
            <person name="Brison A."/>
            <person name="Carone J.V."/>
            <person name="Caskin T.P."/>
            <person name="Diamond M."/>
            <person name="Durham M.E."/>
            <person name="Foxe J.M."/>
            <person name="Go M."/>
            <person name="Henderson B.A."/>
            <person name="Jones I.B."/>
            <person name="McGettigan J.A."/>
            <person name="Micheletti S.J."/>
            <person name="Nasrallah M.E."/>
            <person name="Ortiz D."/>
            <person name="Piller C.R."/>
            <person name="Privatt S.R."/>
            <person name="Schneider S.L."/>
            <person name="Sharp S."/>
            <person name="Smith T.C."/>
            <person name="Stanton J.D."/>
            <person name="Ullery H.E."/>
            <person name="Wilson R.J."/>
            <person name="Serrano M.G."/>
            <person name="Buck G."/>
            <person name="Lee V."/>
            <person name="Wang Y."/>
            <person name="Carvalho R."/>
            <person name="Voegtly L."/>
            <person name="Shi R."/>
            <person name="Duckworth R."/>
            <person name="Johnson A."/>
            <person name="Loviza R."/>
            <person name="Walstead R."/>
            <person name="Shah Z."/>
            <person name="Kiflezghi M."/>
            <person name="Wade K."/>
            <person name="Ball S.L."/>
            <person name="Bradley K.W."/>
            <person name="Asai D.J."/>
            <person name="Bowman C.A."/>
            <person name="Russell D.A."/>
            <person name="Pope W.H."/>
            <person name="Jacobs-Sera D."/>
            <person name="Hendrix R.W."/>
            <person name="Hatfull G.F."/>
        </authorList>
    </citation>
    <scope>NUCLEOTIDE SEQUENCE</scope>
</reference>
<evidence type="ECO:0000313" key="1">
    <source>
        <dbReference type="EMBL" id="CUR59886.1"/>
    </source>
</evidence>
<proteinExistence type="predicted"/>
<dbReference type="AlphaFoldDB" id="A0A2P2CD12"/>
<sequence length="260" mass="27948">MPFRTTASTPLEATKLPWMMVLGLAVAASIQVSTPAAADIVTGPTAAEPDEAEIVSELSSARTTTVLERAVASSGDGGRVHLPASDHYGDVVYAPNVSHYLPHGHAAIFATFDRLVHAPGGGTPVIEQDRHDAKSFATGAKMMSVYTDEGDGPLLSLTKREVARDWARSRIGDKYRSFTSPNHKVVTGAVGSDGSKQNCSQLIWAAYNVANGYDFNPVPYWLWGTNPVEAAIDKKYVLPKEIQDAPQTVVYNTVNSDYDL</sequence>
<dbReference type="InterPro" id="IPR038765">
    <property type="entry name" value="Papain-like_cys_pep_sf"/>
</dbReference>
<name>A0A2P2CD12_9ZZZZ</name>